<reference evidence="1 2" key="1">
    <citation type="submission" date="2020-08" db="EMBL/GenBank/DDBJ databases">
        <title>Genome sequence of Phycicoccus endophyticus JCM 31784T.</title>
        <authorList>
            <person name="Hyun D.-W."/>
            <person name="Bae J.-W."/>
        </authorList>
    </citation>
    <scope>NUCLEOTIDE SEQUENCE [LARGE SCALE GENOMIC DNA]</scope>
    <source>
        <strain evidence="1 2">JCM 31784</strain>
    </source>
</reference>
<dbReference type="KEGG" id="pei:H9L10_03700"/>
<dbReference type="EMBL" id="CP060712">
    <property type="protein sequence ID" value="QNN50173.1"/>
    <property type="molecule type" value="Genomic_DNA"/>
</dbReference>
<organism evidence="1 2">
    <name type="scientific">Phycicoccus endophyticus</name>
    <dbReference type="NCBI Taxonomy" id="1690220"/>
    <lineage>
        <taxon>Bacteria</taxon>
        <taxon>Bacillati</taxon>
        <taxon>Actinomycetota</taxon>
        <taxon>Actinomycetes</taxon>
        <taxon>Micrococcales</taxon>
        <taxon>Intrasporangiaceae</taxon>
        <taxon>Phycicoccus</taxon>
    </lineage>
</organism>
<proteinExistence type="predicted"/>
<dbReference type="Proteomes" id="UP000515976">
    <property type="component" value="Chromosome"/>
</dbReference>
<dbReference type="RefSeq" id="WP_166102400.1">
    <property type="nucleotide sequence ID" value="NZ_BMMY01000002.1"/>
</dbReference>
<accession>A0A7G9R3J8</accession>
<gene>
    <name evidence="1" type="ORF">H9L10_03700</name>
</gene>
<keyword evidence="2" id="KW-1185">Reference proteome</keyword>
<dbReference type="AlphaFoldDB" id="A0A7G9R3J8"/>
<protein>
    <submittedName>
        <fullName evidence="1">Uncharacterized protein</fullName>
    </submittedName>
</protein>
<name>A0A7G9R3J8_9MICO</name>
<evidence type="ECO:0000313" key="1">
    <source>
        <dbReference type="EMBL" id="QNN50173.1"/>
    </source>
</evidence>
<sequence>MGSKNSRTLALSDDAVILTRTHAEVLLEILRSRASRAPHERDVRDALAEQVSA</sequence>
<evidence type="ECO:0000313" key="2">
    <source>
        <dbReference type="Proteomes" id="UP000515976"/>
    </source>
</evidence>